<dbReference type="InterPro" id="IPR037099">
    <property type="entry name" value="Fum_R/Succ_DH_flav-like_C_sf"/>
</dbReference>
<reference evidence="2" key="1">
    <citation type="journal article" date="2011" name="Nature">
        <title>Genome sequence and analysis of the tuber crop potato.</title>
        <authorList>
            <consortium name="The Potato Genome Sequencing Consortium"/>
        </authorList>
    </citation>
    <scope>NUCLEOTIDE SEQUENCE [LARGE SCALE GENOMIC DNA]</scope>
    <source>
        <strain evidence="2">cv. DM1-3 516 R44</strain>
    </source>
</reference>
<proteinExistence type="predicted"/>
<reference evidence="1" key="2">
    <citation type="submission" date="2015-06" db="UniProtKB">
        <authorList>
            <consortium name="EnsemblPlants"/>
        </authorList>
    </citation>
    <scope>IDENTIFICATION</scope>
    <source>
        <strain evidence="1">DM1-3 516 R44</strain>
    </source>
</reference>
<dbReference type="HOGENOM" id="CLU_3072430_0_0_1"/>
<sequence>MKKTSHLLFVSPCKGVHYKIDYPEPDDAHHHVDILSNHENQLQYTQQVAASQS</sequence>
<organism evidence="1 2">
    <name type="scientific">Solanum tuberosum</name>
    <name type="common">Potato</name>
    <dbReference type="NCBI Taxonomy" id="4113"/>
    <lineage>
        <taxon>Eukaryota</taxon>
        <taxon>Viridiplantae</taxon>
        <taxon>Streptophyta</taxon>
        <taxon>Embryophyta</taxon>
        <taxon>Tracheophyta</taxon>
        <taxon>Spermatophyta</taxon>
        <taxon>Magnoliopsida</taxon>
        <taxon>eudicotyledons</taxon>
        <taxon>Gunneridae</taxon>
        <taxon>Pentapetalae</taxon>
        <taxon>asterids</taxon>
        <taxon>lamiids</taxon>
        <taxon>Solanales</taxon>
        <taxon>Solanaceae</taxon>
        <taxon>Solanoideae</taxon>
        <taxon>Solaneae</taxon>
        <taxon>Solanum</taxon>
    </lineage>
</organism>
<dbReference type="AlphaFoldDB" id="M1CFB8"/>
<dbReference type="Proteomes" id="UP000011115">
    <property type="component" value="Unassembled WGS sequence"/>
</dbReference>
<keyword evidence="2" id="KW-1185">Reference proteome</keyword>
<evidence type="ECO:0000313" key="1">
    <source>
        <dbReference type="EnsemblPlants" id="PGSC0003DMT400066303"/>
    </source>
</evidence>
<dbReference type="Gramene" id="PGSC0003DMT400066303">
    <property type="protein sequence ID" value="PGSC0003DMT400066303"/>
    <property type="gene ID" value="PGSC0003DMG402025788"/>
</dbReference>
<dbReference type="PaxDb" id="4113-PGSC0003DMT400066303"/>
<dbReference type="GO" id="GO:0016491">
    <property type="term" value="F:oxidoreductase activity"/>
    <property type="evidence" value="ECO:0007669"/>
    <property type="project" value="InterPro"/>
</dbReference>
<name>M1CFB8_SOLTU</name>
<protein>
    <submittedName>
        <fullName evidence="1">Uncharacterized protein</fullName>
    </submittedName>
</protein>
<evidence type="ECO:0000313" key="2">
    <source>
        <dbReference type="Proteomes" id="UP000011115"/>
    </source>
</evidence>
<dbReference type="InParanoid" id="M1CFB8"/>
<dbReference type="EnsemblPlants" id="PGSC0003DMT400066303">
    <property type="protein sequence ID" value="PGSC0003DMT400066303"/>
    <property type="gene ID" value="PGSC0003DMG402025788"/>
</dbReference>
<dbReference type="SUPFAM" id="SSF46977">
    <property type="entry name" value="Succinate dehydrogenase/fumarate reductase flavoprotein C-terminal domain"/>
    <property type="match status" value="1"/>
</dbReference>
<accession>M1CFB8</accession>